<organism evidence="9 10">
    <name type="scientific">Robertkochia marina</name>
    <dbReference type="NCBI Taxonomy" id="1227945"/>
    <lineage>
        <taxon>Bacteria</taxon>
        <taxon>Pseudomonadati</taxon>
        <taxon>Bacteroidota</taxon>
        <taxon>Flavobacteriia</taxon>
        <taxon>Flavobacteriales</taxon>
        <taxon>Flavobacteriaceae</taxon>
        <taxon>Robertkochia</taxon>
    </lineage>
</organism>
<dbReference type="InterPro" id="IPR014721">
    <property type="entry name" value="Ribsml_uS5_D2-typ_fold_subgr"/>
</dbReference>
<dbReference type="GO" id="GO:0000049">
    <property type="term" value="F:tRNA binding"/>
    <property type="evidence" value="ECO:0007669"/>
    <property type="project" value="UniProtKB-UniRule"/>
</dbReference>
<dbReference type="Pfam" id="PF00825">
    <property type="entry name" value="Ribonuclease_P"/>
    <property type="match status" value="1"/>
</dbReference>
<keyword evidence="3 7" id="KW-0540">Nuclease</keyword>
<dbReference type="HAMAP" id="MF_00227">
    <property type="entry name" value="RNase_P"/>
    <property type="match status" value="1"/>
</dbReference>
<keyword evidence="4 7" id="KW-0255">Endonuclease</keyword>
<dbReference type="GO" id="GO:0004526">
    <property type="term" value="F:ribonuclease P activity"/>
    <property type="evidence" value="ECO:0007669"/>
    <property type="project" value="UniProtKB-UniRule"/>
</dbReference>
<evidence type="ECO:0000256" key="6">
    <source>
        <dbReference type="ARBA" id="ARBA00022884"/>
    </source>
</evidence>
<dbReference type="PROSITE" id="PS00648">
    <property type="entry name" value="RIBONUCLEASE_P"/>
    <property type="match status" value="1"/>
</dbReference>
<dbReference type="Gene3D" id="3.30.230.10">
    <property type="match status" value="1"/>
</dbReference>
<dbReference type="EC" id="3.1.26.5" evidence="7 8"/>
<evidence type="ECO:0000256" key="8">
    <source>
        <dbReference type="NCBIfam" id="TIGR00188"/>
    </source>
</evidence>
<keyword evidence="10" id="KW-1185">Reference proteome</keyword>
<keyword evidence="2 7" id="KW-0819">tRNA processing</keyword>
<name>A0A4V3UYD3_9FLAO</name>
<dbReference type="GO" id="GO:0030677">
    <property type="term" value="C:ribonuclease P complex"/>
    <property type="evidence" value="ECO:0007669"/>
    <property type="project" value="TreeGrafter"/>
</dbReference>
<comment type="function">
    <text evidence="1 7">RNaseP catalyzes the removal of the 5'-leader sequence from pre-tRNA to produce the mature 5'-terminus. It can also cleave other RNA substrates such as 4.5S RNA. The protein component plays an auxiliary but essential role in vivo by binding to the 5'-leader sequence and broadening the substrate specificity of the ribozyme.</text>
</comment>
<dbReference type="GO" id="GO:0001682">
    <property type="term" value="P:tRNA 5'-leader removal"/>
    <property type="evidence" value="ECO:0007669"/>
    <property type="project" value="UniProtKB-UniRule"/>
</dbReference>
<dbReference type="SUPFAM" id="SSF54211">
    <property type="entry name" value="Ribosomal protein S5 domain 2-like"/>
    <property type="match status" value="1"/>
</dbReference>
<dbReference type="InterPro" id="IPR000100">
    <property type="entry name" value="RNase_P"/>
</dbReference>
<keyword evidence="5 7" id="KW-0378">Hydrolase</keyword>
<dbReference type="PANTHER" id="PTHR33992">
    <property type="entry name" value="RIBONUCLEASE P PROTEIN COMPONENT"/>
    <property type="match status" value="1"/>
</dbReference>
<evidence type="ECO:0000256" key="4">
    <source>
        <dbReference type="ARBA" id="ARBA00022759"/>
    </source>
</evidence>
<dbReference type="EMBL" id="SSMC01000001">
    <property type="protein sequence ID" value="THD69298.1"/>
    <property type="molecule type" value="Genomic_DNA"/>
</dbReference>
<dbReference type="OrthoDB" id="1524972at2"/>
<dbReference type="Proteomes" id="UP000305939">
    <property type="component" value="Unassembled WGS sequence"/>
</dbReference>
<comment type="subunit">
    <text evidence="7">Consists of a catalytic RNA component (M1 or rnpB) and a protein subunit.</text>
</comment>
<dbReference type="RefSeq" id="WP_136334788.1">
    <property type="nucleotide sequence ID" value="NZ_QXMP01000001.1"/>
</dbReference>
<comment type="catalytic activity">
    <reaction evidence="7">
        <text>Endonucleolytic cleavage of RNA, removing 5'-extranucleotides from tRNA precursor.</text>
        <dbReference type="EC" id="3.1.26.5"/>
    </reaction>
</comment>
<comment type="similarity">
    <text evidence="7">Belongs to the RnpA family.</text>
</comment>
<dbReference type="PANTHER" id="PTHR33992:SF1">
    <property type="entry name" value="RIBONUCLEASE P PROTEIN COMPONENT"/>
    <property type="match status" value="1"/>
</dbReference>
<evidence type="ECO:0000256" key="2">
    <source>
        <dbReference type="ARBA" id="ARBA00022694"/>
    </source>
</evidence>
<dbReference type="AlphaFoldDB" id="A0A4V3UYD3"/>
<accession>A0A4V3UYD3</accession>
<comment type="caution">
    <text evidence="9">The sequence shown here is derived from an EMBL/GenBank/DDBJ whole genome shotgun (WGS) entry which is preliminary data.</text>
</comment>
<proteinExistence type="inferred from homology"/>
<evidence type="ECO:0000313" key="10">
    <source>
        <dbReference type="Proteomes" id="UP000305939"/>
    </source>
</evidence>
<reference evidence="9 10" key="1">
    <citation type="submission" date="2019-04" db="EMBL/GenBank/DDBJ databases">
        <title>Draft genome sequence of Robertkochia marina CC-AMO-30D.</title>
        <authorList>
            <person name="Hameed A."/>
            <person name="Lin S.-Y."/>
            <person name="Shahina M."/>
            <person name="Lai W.-A."/>
            <person name="Young C.-C."/>
        </authorList>
    </citation>
    <scope>NUCLEOTIDE SEQUENCE [LARGE SCALE GENOMIC DNA]</scope>
    <source>
        <strain evidence="9 10">CC-AMO-30D</strain>
    </source>
</reference>
<evidence type="ECO:0000256" key="5">
    <source>
        <dbReference type="ARBA" id="ARBA00022801"/>
    </source>
</evidence>
<dbReference type="GO" id="GO:0042781">
    <property type="term" value="F:3'-tRNA processing endoribonuclease activity"/>
    <property type="evidence" value="ECO:0007669"/>
    <property type="project" value="TreeGrafter"/>
</dbReference>
<dbReference type="InterPro" id="IPR020539">
    <property type="entry name" value="RNase_P_CS"/>
</dbReference>
<evidence type="ECO:0000256" key="7">
    <source>
        <dbReference type="HAMAP-Rule" id="MF_00227"/>
    </source>
</evidence>
<evidence type="ECO:0000256" key="3">
    <source>
        <dbReference type="ARBA" id="ARBA00022722"/>
    </source>
</evidence>
<keyword evidence="6 7" id="KW-0694">RNA-binding</keyword>
<evidence type="ECO:0000313" key="9">
    <source>
        <dbReference type="EMBL" id="THD69298.1"/>
    </source>
</evidence>
<dbReference type="NCBIfam" id="TIGR00188">
    <property type="entry name" value="rnpA"/>
    <property type="match status" value="1"/>
</dbReference>
<sequence length="125" mass="14940">MDRSFPRKEKLKSRKLIEAVFTEGSSVSAYPLKLVYLPAELPEEVPVQAAVSVPKRRFKRAVDRNRIKRLMRESWRLQKWEWLPQLQKSYAFVFIYTGRDLPEQQQLNKKMAQLFQKFLKNNVNI</sequence>
<protein>
    <recommendedName>
        <fullName evidence="7 8">Ribonuclease P protein component</fullName>
        <shortName evidence="7">RNase P protein</shortName>
        <shortName evidence="7">RNaseP protein</shortName>
        <ecNumber evidence="7 8">3.1.26.5</ecNumber>
    </recommendedName>
    <alternativeName>
        <fullName evidence="7">Protein C5</fullName>
    </alternativeName>
</protein>
<evidence type="ECO:0000256" key="1">
    <source>
        <dbReference type="ARBA" id="ARBA00002663"/>
    </source>
</evidence>
<gene>
    <name evidence="7 9" type="primary">rnpA</name>
    <name evidence="9" type="ORF">E7Z59_02935</name>
</gene>
<dbReference type="InterPro" id="IPR020568">
    <property type="entry name" value="Ribosomal_Su5_D2-typ_SF"/>
</dbReference>